<organism evidence="2">
    <name type="scientific">viral metagenome</name>
    <dbReference type="NCBI Taxonomy" id="1070528"/>
    <lineage>
        <taxon>unclassified sequences</taxon>
        <taxon>metagenomes</taxon>
        <taxon>organismal metagenomes</taxon>
    </lineage>
</organism>
<accession>A0A6M3Y2T2</accession>
<proteinExistence type="predicted"/>
<feature type="compositionally biased region" description="Polar residues" evidence="1">
    <location>
        <begin position="1"/>
        <end position="11"/>
    </location>
</feature>
<name>A0A6M3Y2T2_9ZZZZ</name>
<reference evidence="2" key="1">
    <citation type="submission" date="2020-03" db="EMBL/GenBank/DDBJ databases">
        <title>The deep terrestrial virosphere.</title>
        <authorList>
            <person name="Holmfeldt K."/>
            <person name="Nilsson E."/>
            <person name="Simone D."/>
            <person name="Lopez-Fernandez M."/>
            <person name="Wu X."/>
            <person name="de Brujin I."/>
            <person name="Lundin D."/>
            <person name="Andersson A."/>
            <person name="Bertilsson S."/>
            <person name="Dopson M."/>
        </authorList>
    </citation>
    <scope>NUCLEOTIDE SEQUENCE</scope>
    <source>
        <strain evidence="2">TM448B07565</strain>
    </source>
</reference>
<dbReference type="EMBL" id="MT145172">
    <property type="protein sequence ID" value="QJI04353.1"/>
    <property type="molecule type" value="Genomic_DNA"/>
</dbReference>
<feature type="compositionally biased region" description="Basic and acidic residues" evidence="1">
    <location>
        <begin position="18"/>
        <end position="28"/>
    </location>
</feature>
<evidence type="ECO:0000256" key="1">
    <source>
        <dbReference type="SAM" id="MobiDB-lite"/>
    </source>
</evidence>
<sequence>MPIRVTPTQAAAMQRRLTPAERRDETPPKLKRAKHIPIRADKPPESTVLLSVAIEPPGVPGDFWTVVAEYSNGSTTMSSESEEAAKKWKAEIETYWKEG</sequence>
<gene>
    <name evidence="2" type="ORF">TM448B07565_0005</name>
</gene>
<protein>
    <submittedName>
        <fullName evidence="2">Uncharacterized protein</fullName>
    </submittedName>
</protein>
<dbReference type="AlphaFoldDB" id="A0A6M3Y2T2"/>
<feature type="region of interest" description="Disordered" evidence="1">
    <location>
        <begin position="1"/>
        <end position="33"/>
    </location>
</feature>
<evidence type="ECO:0000313" key="2">
    <source>
        <dbReference type="EMBL" id="QJI04353.1"/>
    </source>
</evidence>